<protein>
    <submittedName>
        <fullName evidence="1">Three-Cys-motif partner protein</fullName>
    </submittedName>
</protein>
<sequence>MSANDDFFRSRKAAAVLKHGILKRYPVVFASKTGQGKPVVFLDGYAGRGEYEEEGEEGSPLLLSRCADTVGSFRNVLLFFVEKDPSHYANLQRVLQQRGGSTRRILRQGDVADHLPEVSTPREN</sequence>
<dbReference type="EMBL" id="JADOTX010000001">
    <property type="protein sequence ID" value="MBG6069420.1"/>
    <property type="molecule type" value="Genomic_DNA"/>
</dbReference>
<dbReference type="NCBIfam" id="TIGR04474">
    <property type="entry name" value="tcm_partner"/>
    <property type="match status" value="1"/>
</dbReference>
<evidence type="ECO:0000313" key="1">
    <source>
        <dbReference type="EMBL" id="MBG6069420.1"/>
    </source>
</evidence>
<organism evidence="1 2">
    <name type="scientific">Micromonospora ureilytica</name>
    <dbReference type="NCBI Taxonomy" id="709868"/>
    <lineage>
        <taxon>Bacteria</taxon>
        <taxon>Bacillati</taxon>
        <taxon>Actinomycetota</taxon>
        <taxon>Actinomycetes</taxon>
        <taxon>Micromonosporales</taxon>
        <taxon>Micromonosporaceae</taxon>
        <taxon>Micromonospora</taxon>
    </lineage>
</organism>
<comment type="caution">
    <text evidence="1">The sequence shown here is derived from an EMBL/GenBank/DDBJ whole genome shotgun (WGS) entry which is preliminary data.</text>
</comment>
<evidence type="ECO:0000313" key="2">
    <source>
        <dbReference type="Proteomes" id="UP000614915"/>
    </source>
</evidence>
<reference evidence="1 2" key="1">
    <citation type="submission" date="2020-11" db="EMBL/GenBank/DDBJ databases">
        <title>Sequencing the genomes of 1000 actinobacteria strains.</title>
        <authorList>
            <person name="Klenk H.-P."/>
        </authorList>
    </citation>
    <scope>NUCLEOTIDE SEQUENCE [LARGE SCALE GENOMIC DNA]</scope>
    <source>
        <strain evidence="1 2">DSM 101692</strain>
    </source>
</reference>
<name>A0ABS0JRG1_9ACTN</name>
<dbReference type="InterPro" id="IPR031009">
    <property type="entry name" value="Tcm_partner"/>
</dbReference>
<keyword evidence="2" id="KW-1185">Reference proteome</keyword>
<accession>A0ABS0JRG1</accession>
<gene>
    <name evidence="1" type="ORF">IW248_005707</name>
</gene>
<dbReference type="RefSeq" id="WP_231396472.1">
    <property type="nucleotide sequence ID" value="NZ_JADOTX010000001.1"/>
</dbReference>
<proteinExistence type="predicted"/>
<dbReference type="Proteomes" id="UP000614915">
    <property type="component" value="Unassembled WGS sequence"/>
</dbReference>